<accession>A0A1B2EW68</accession>
<evidence type="ECO:0000313" key="2">
    <source>
        <dbReference type="EMBL" id="ANY84195.1"/>
    </source>
</evidence>
<dbReference type="OrthoDB" id="8017628at2"/>
<evidence type="ECO:0000256" key="1">
    <source>
        <dbReference type="SAM" id="SignalP"/>
    </source>
</evidence>
<keyword evidence="2" id="KW-0614">Plasmid</keyword>
<dbReference type="AlphaFoldDB" id="A0A1B2EW68"/>
<geneLocation type="plasmid" evidence="2">
    <name>unnamed2</name>
</geneLocation>
<organism evidence="2">
    <name type="scientific">Microvirga ossetica</name>
    <dbReference type="NCBI Taxonomy" id="1882682"/>
    <lineage>
        <taxon>Bacteria</taxon>
        <taxon>Pseudomonadati</taxon>
        <taxon>Pseudomonadota</taxon>
        <taxon>Alphaproteobacteria</taxon>
        <taxon>Hyphomicrobiales</taxon>
        <taxon>Methylobacteriaceae</taxon>
        <taxon>Microvirga</taxon>
    </lineage>
</organism>
<reference evidence="2" key="1">
    <citation type="submission" date="2016-07" db="EMBL/GenBank/DDBJ databases">
        <title>Microvirga ossetica sp. nov. a new species of rhizobia isolated from root nodules of the legume species Vicia alpestris Steven originated from North Ossetia region in the Caucasus.</title>
        <authorList>
            <person name="Safronova V.I."/>
            <person name="Kuznetsova I.G."/>
            <person name="Sazanova A.L."/>
            <person name="Belimov A."/>
            <person name="Andronov E."/>
            <person name="Osledkin Y.S."/>
            <person name="Onishchuk O.P."/>
            <person name="Kurchak O.N."/>
            <person name="Shaposhnikov A.I."/>
            <person name="Willems A."/>
            <person name="Tikhonovich I.A."/>
        </authorList>
    </citation>
    <scope>NUCLEOTIDE SEQUENCE [LARGE SCALE GENOMIC DNA]</scope>
    <source>
        <strain evidence="2">V5/3M</strain>
        <plasmid evidence="2">unnamed2</plasmid>
    </source>
</reference>
<gene>
    <name evidence="2" type="ORF">BB934_38810</name>
</gene>
<proteinExistence type="predicted"/>
<feature type="chain" id="PRO_5008536565" evidence="1">
    <location>
        <begin position="20"/>
        <end position="171"/>
    </location>
</feature>
<dbReference type="RefSeq" id="WP_099515122.1">
    <property type="nucleotide sequence ID" value="NZ_CP016619.1"/>
</dbReference>
<dbReference type="EMBL" id="CP016619">
    <property type="protein sequence ID" value="ANY84195.1"/>
    <property type="molecule type" value="Genomic_DNA"/>
</dbReference>
<protein>
    <submittedName>
        <fullName evidence="2">Uncharacterized protein</fullName>
    </submittedName>
</protein>
<keyword evidence="1" id="KW-0732">Signal</keyword>
<sequence>MMLSLALGILLAAAPGADAAPQAKPGEPEVRKTAQMVTVSGKCTKLIHAGLAVDGCKPILMNLNYSTGVSAYWFMTEGTILSFSGDGSYQVEQDPDAVVQAIERVIRAATIGVLREEDTKEETAVGFCRFGNPTIKGSTLECLAHTQAGRYEGVFVTDGSPPKLEAFHVDQ</sequence>
<feature type="signal peptide" evidence="1">
    <location>
        <begin position="1"/>
        <end position="19"/>
    </location>
</feature>
<dbReference type="KEGG" id="moc:BB934_38810"/>
<name>A0A1B2EW68_9HYPH</name>